<accession>A0A4Q0VLP8</accession>
<dbReference type="EMBL" id="QXIL01000002">
    <property type="protein sequence ID" value="RXI79891.1"/>
    <property type="molecule type" value="Genomic_DNA"/>
</dbReference>
<sequence length="60" mass="6831">MIITSESFPQTPTKSLRDFENGKLTVFDVRGILFKVLFADRSLVLFLPDMLTGRRGGHFN</sequence>
<reference evidence="1 2" key="1">
    <citation type="submission" date="2018-08" db="EMBL/GenBank/DDBJ databases">
        <title>Lactobacillus suantsai sp. nov., isolated from traditional fermented suan-tsai in Taiwan.</title>
        <authorList>
            <person name="Huang C.-H."/>
        </authorList>
    </citation>
    <scope>NUCLEOTIDE SEQUENCE [LARGE SCALE GENOMIC DNA]</scope>
    <source>
        <strain evidence="1 2">BCRC 12945</strain>
    </source>
</reference>
<comment type="caution">
    <text evidence="1">The sequence shown here is derived from an EMBL/GenBank/DDBJ whole genome shotgun (WGS) entry which is preliminary data.</text>
</comment>
<keyword evidence="2" id="KW-1185">Reference proteome</keyword>
<proteinExistence type="predicted"/>
<protein>
    <submittedName>
        <fullName evidence="1">Uncharacterized protein</fullName>
    </submittedName>
</protein>
<gene>
    <name evidence="1" type="ORF">DXH47_01815</name>
</gene>
<organism evidence="1 2">
    <name type="scientific">Levilactobacillus suantsaii</name>
    <dbReference type="NCBI Taxonomy" id="2292255"/>
    <lineage>
        <taxon>Bacteria</taxon>
        <taxon>Bacillati</taxon>
        <taxon>Bacillota</taxon>
        <taxon>Bacilli</taxon>
        <taxon>Lactobacillales</taxon>
        <taxon>Lactobacillaceae</taxon>
        <taxon>Levilactobacillus</taxon>
    </lineage>
</organism>
<evidence type="ECO:0000313" key="2">
    <source>
        <dbReference type="Proteomes" id="UP000290602"/>
    </source>
</evidence>
<dbReference type="AlphaFoldDB" id="A0A4Q0VLP8"/>
<name>A0A4Q0VLP8_9LACO</name>
<dbReference type="Proteomes" id="UP000290602">
    <property type="component" value="Unassembled WGS sequence"/>
</dbReference>
<evidence type="ECO:0000313" key="1">
    <source>
        <dbReference type="EMBL" id="RXI79891.1"/>
    </source>
</evidence>